<keyword evidence="3" id="KW-1185">Reference proteome</keyword>
<evidence type="ECO:0000256" key="1">
    <source>
        <dbReference type="SAM" id="MobiDB-lite"/>
    </source>
</evidence>
<proteinExistence type="predicted"/>
<reference evidence="2" key="1">
    <citation type="submission" date="2025-05" db="UniProtKB">
        <authorList>
            <consortium name="EnsemblMetazoa"/>
        </authorList>
    </citation>
    <scope>IDENTIFICATION</scope>
</reference>
<feature type="compositionally biased region" description="Basic residues" evidence="1">
    <location>
        <begin position="50"/>
        <end position="68"/>
    </location>
</feature>
<accession>A0ABM5KHU7</accession>
<dbReference type="RefSeq" id="XP_050509698.1">
    <property type="nucleotide sequence ID" value="XM_050653741.1"/>
</dbReference>
<sequence>MIIIAGVTKFERFRNEDIWRELEQEPTMRKIETKQLNWFGHIERMEKRTLTKKVHGAKMGKKSRKERPRKTWMDQIHDIGEKRDMTKRDIKNLATNRSAWKKWIRGGTLHPTP</sequence>
<evidence type="ECO:0000313" key="2">
    <source>
        <dbReference type="EnsemblMetazoa" id="XP_050509698.1"/>
    </source>
</evidence>
<evidence type="ECO:0000313" key="3">
    <source>
        <dbReference type="Proteomes" id="UP001652700"/>
    </source>
</evidence>
<evidence type="ECO:0008006" key="4">
    <source>
        <dbReference type="Google" id="ProtNLM"/>
    </source>
</evidence>
<feature type="region of interest" description="Disordered" evidence="1">
    <location>
        <begin position="49"/>
        <end position="75"/>
    </location>
</feature>
<dbReference type="Proteomes" id="UP001652700">
    <property type="component" value="Unplaced"/>
</dbReference>
<name>A0ABM5KHU7_DIAVI</name>
<protein>
    <recommendedName>
        <fullName evidence="4">Endonuclease-reverse transcriptase</fullName>
    </recommendedName>
</protein>
<organism evidence="2 3">
    <name type="scientific">Diabrotica virgifera virgifera</name>
    <name type="common">western corn rootworm</name>
    <dbReference type="NCBI Taxonomy" id="50390"/>
    <lineage>
        <taxon>Eukaryota</taxon>
        <taxon>Metazoa</taxon>
        <taxon>Ecdysozoa</taxon>
        <taxon>Arthropoda</taxon>
        <taxon>Hexapoda</taxon>
        <taxon>Insecta</taxon>
        <taxon>Pterygota</taxon>
        <taxon>Neoptera</taxon>
        <taxon>Endopterygota</taxon>
        <taxon>Coleoptera</taxon>
        <taxon>Polyphaga</taxon>
        <taxon>Cucujiformia</taxon>
        <taxon>Chrysomeloidea</taxon>
        <taxon>Chrysomelidae</taxon>
        <taxon>Galerucinae</taxon>
        <taxon>Diabroticina</taxon>
        <taxon>Diabroticites</taxon>
        <taxon>Diabrotica</taxon>
    </lineage>
</organism>
<dbReference type="GeneID" id="126886728"/>
<dbReference type="EnsemblMetazoa" id="XM_050653741.1">
    <property type="protein sequence ID" value="XP_050509698.1"/>
    <property type="gene ID" value="LOC126886728"/>
</dbReference>